<dbReference type="Gene3D" id="3.60.21.10">
    <property type="match status" value="1"/>
</dbReference>
<proteinExistence type="predicted"/>
<dbReference type="Proteomes" id="UP001203972">
    <property type="component" value="Unassembled WGS sequence"/>
</dbReference>
<name>A0A099I6W3_CLOIN</name>
<keyword evidence="1" id="KW-0479">Metal-binding</keyword>
<dbReference type="InterPro" id="IPR029052">
    <property type="entry name" value="Metallo-depent_PP-like"/>
</dbReference>
<evidence type="ECO:0000313" key="4">
    <source>
        <dbReference type="EMBL" id="MCR0232105.1"/>
    </source>
</evidence>
<dbReference type="GO" id="GO:0046872">
    <property type="term" value="F:metal ion binding"/>
    <property type="evidence" value="ECO:0007669"/>
    <property type="project" value="UniProtKB-KW"/>
</dbReference>
<dbReference type="GO" id="GO:0009245">
    <property type="term" value="P:lipid A biosynthetic process"/>
    <property type="evidence" value="ECO:0007669"/>
    <property type="project" value="TreeGrafter"/>
</dbReference>
<evidence type="ECO:0000256" key="2">
    <source>
        <dbReference type="ARBA" id="ARBA00022801"/>
    </source>
</evidence>
<dbReference type="Proteomes" id="UP000503330">
    <property type="component" value="Chromosome"/>
</dbReference>
<dbReference type="GeneID" id="61925712"/>
<dbReference type="EMBL" id="JAKTMA010000006">
    <property type="protein sequence ID" value="MCR0232105.1"/>
    <property type="molecule type" value="Genomic_DNA"/>
</dbReference>
<sequence length="291" mass="32071">MVKKLLKIVSVLILLALIVAGVFFYSIYISVDRVNLSYQTISSSKIPEDMNDLKIAFISDIKYNEYMNKERLTSMISKLNTTGADVVIFGGDMFSNPQTKAPDSQMSKDLTTILKSIDAPLGKFAVLGDEDLANDKTKKIVSQILYDSDFEILSDTSIRLRNKGDSSISLIGLNNMLNGDPQPDRAMKKVSEDEFNILVTHCPDIVKTSGINTKYLNLIIAGHSLGGQIYLPLLGPLHTMEGAATYNHGSYDINGTSLYVSNGLGTKDIDMRLLAPPQILVFRLQHESGKK</sequence>
<reference evidence="5 7" key="2">
    <citation type="submission" date="2020-02" db="EMBL/GenBank/DDBJ databases">
        <authorList>
            <person name="Kociolek L.K."/>
            <person name="Ozer E.A."/>
        </authorList>
    </citation>
    <scope>NUCLEOTIDE SEQUENCE [LARGE SCALE GENOMIC DNA]</scope>
    <source>
        <strain evidence="5 7">ATCC 14501</strain>
    </source>
</reference>
<evidence type="ECO:0000313" key="3">
    <source>
        <dbReference type="EMBL" id="KGJ53435.1"/>
    </source>
</evidence>
<dbReference type="InterPro" id="IPR051158">
    <property type="entry name" value="Metallophosphoesterase_sf"/>
</dbReference>
<dbReference type="GO" id="GO:0016020">
    <property type="term" value="C:membrane"/>
    <property type="evidence" value="ECO:0007669"/>
    <property type="project" value="GOC"/>
</dbReference>
<accession>A0A099I6W3</accession>
<dbReference type="EMBL" id="CP048838">
    <property type="protein sequence ID" value="QJA02591.1"/>
    <property type="molecule type" value="Genomic_DNA"/>
</dbReference>
<gene>
    <name evidence="3" type="ORF">CIAN88_08395</name>
    <name evidence="5" type="ORF">G4D54_09205</name>
    <name evidence="4" type="ORF">MKC95_04890</name>
</gene>
<dbReference type="RefSeq" id="WP_002608815.1">
    <property type="nucleotide sequence ID" value="NZ_AP025565.1"/>
</dbReference>
<evidence type="ECO:0000313" key="7">
    <source>
        <dbReference type="Proteomes" id="UP000503330"/>
    </source>
</evidence>
<dbReference type="GO" id="GO:0008758">
    <property type="term" value="F:UDP-2,3-diacylglucosamine hydrolase activity"/>
    <property type="evidence" value="ECO:0007669"/>
    <property type="project" value="TreeGrafter"/>
</dbReference>
<dbReference type="Proteomes" id="UP000030008">
    <property type="component" value="Unassembled WGS sequence"/>
</dbReference>
<reference evidence="3 6" key="1">
    <citation type="submission" date="2014-08" db="EMBL/GenBank/DDBJ databases">
        <title>Clostridium innocuum, an unnegligible vancomycin-resistant pathogen causing extra-intestinal infections.</title>
        <authorList>
            <person name="Feng Y."/>
            <person name="Chiu C.-H."/>
        </authorList>
    </citation>
    <scope>NUCLEOTIDE SEQUENCE [LARGE SCALE GENOMIC DNA]</scope>
    <source>
        <strain evidence="3 6">AN88</strain>
    </source>
</reference>
<evidence type="ECO:0000313" key="6">
    <source>
        <dbReference type="Proteomes" id="UP000030008"/>
    </source>
</evidence>
<evidence type="ECO:0000256" key="1">
    <source>
        <dbReference type="ARBA" id="ARBA00022723"/>
    </source>
</evidence>
<dbReference type="PANTHER" id="PTHR31302:SF31">
    <property type="entry name" value="PHOSPHODIESTERASE YAEI"/>
    <property type="match status" value="1"/>
</dbReference>
<dbReference type="PANTHER" id="PTHR31302">
    <property type="entry name" value="TRANSMEMBRANE PROTEIN WITH METALLOPHOSPHOESTERASE DOMAIN-RELATED"/>
    <property type="match status" value="1"/>
</dbReference>
<evidence type="ECO:0000313" key="5">
    <source>
        <dbReference type="EMBL" id="QJA02591.1"/>
    </source>
</evidence>
<reference evidence="4" key="3">
    <citation type="journal article" date="2022" name="Clin. Infect. Dis.">
        <title>Association between Clostridium innocuum and antibiotic-associated diarrhea in adults and children: A cross-sectional study and comparative genomics analysis.</title>
        <authorList>
            <person name="Cherny K.E."/>
            <person name="Muscat E.B."/>
            <person name="Balaji A."/>
            <person name="Mukherjee J."/>
            <person name="Ozer E.A."/>
            <person name="Angarone M.P."/>
            <person name="Hauser A.R."/>
            <person name="Sichel J.S."/>
            <person name="Amponsah E."/>
            <person name="Kociolek L.K."/>
        </authorList>
    </citation>
    <scope>NUCLEOTIDE SEQUENCE</scope>
    <source>
        <strain evidence="4">NU1-AC-029v</strain>
    </source>
</reference>
<protein>
    <submittedName>
        <fullName evidence="3 4">Phosphoesterase</fullName>
    </submittedName>
</protein>
<organism evidence="3 6">
    <name type="scientific">Clostridium innocuum</name>
    <dbReference type="NCBI Taxonomy" id="1522"/>
    <lineage>
        <taxon>Bacteria</taxon>
        <taxon>Bacillati</taxon>
        <taxon>Bacillota</taxon>
        <taxon>Clostridia</taxon>
        <taxon>Eubacteriales</taxon>
        <taxon>Clostridiaceae</taxon>
        <taxon>Clostridium</taxon>
    </lineage>
</organism>
<dbReference type="EMBL" id="JQIF01000039">
    <property type="protein sequence ID" value="KGJ53435.1"/>
    <property type="molecule type" value="Genomic_DNA"/>
</dbReference>
<dbReference type="SUPFAM" id="SSF56300">
    <property type="entry name" value="Metallo-dependent phosphatases"/>
    <property type="match status" value="1"/>
</dbReference>
<dbReference type="AlphaFoldDB" id="A0A099I6W3"/>
<keyword evidence="2" id="KW-0378">Hydrolase</keyword>